<reference evidence="3 4" key="1">
    <citation type="submission" date="2019-10" db="EMBL/GenBank/DDBJ databases">
        <title>Genome sequencing of Lactobacillus fructivorans.</title>
        <authorList>
            <person name="Kim K."/>
        </authorList>
    </citation>
    <scope>NUCLEOTIDE SEQUENCE [LARGE SCALE GENOMIC DNA]</scope>
    <source>
        <strain evidence="3 4">LF543</strain>
    </source>
</reference>
<name>A0AAE6P0I0_9LACO</name>
<dbReference type="Proteomes" id="UP000327194">
    <property type="component" value="Chromosome"/>
</dbReference>
<dbReference type="GO" id="GO:0005507">
    <property type="term" value="F:copper ion binding"/>
    <property type="evidence" value="ECO:0007669"/>
    <property type="project" value="TreeGrafter"/>
</dbReference>
<dbReference type="AlphaFoldDB" id="A0AAE6P0I0"/>
<comment type="similarity">
    <text evidence="1">Belongs to the CutC family.</text>
</comment>
<organism evidence="3 4">
    <name type="scientific">Fructilactobacillus fructivorans</name>
    <dbReference type="NCBI Taxonomy" id="1614"/>
    <lineage>
        <taxon>Bacteria</taxon>
        <taxon>Bacillati</taxon>
        <taxon>Bacillota</taxon>
        <taxon>Bacilli</taxon>
        <taxon>Lactobacillales</taxon>
        <taxon>Lactobacillaceae</taxon>
        <taxon>Fructilactobacillus</taxon>
    </lineage>
</organism>
<dbReference type="Gene3D" id="3.20.20.380">
    <property type="entry name" value="Copper homeostasis (CutC) domain"/>
    <property type="match status" value="1"/>
</dbReference>
<dbReference type="Pfam" id="PF03932">
    <property type="entry name" value="CutC"/>
    <property type="match status" value="1"/>
</dbReference>
<dbReference type="PANTHER" id="PTHR12598:SF0">
    <property type="entry name" value="COPPER HOMEOSTASIS PROTEIN CUTC HOMOLOG"/>
    <property type="match status" value="1"/>
</dbReference>
<dbReference type="SUPFAM" id="SSF110395">
    <property type="entry name" value="CutC-like"/>
    <property type="match status" value="1"/>
</dbReference>
<dbReference type="KEGG" id="lfv:LF543_04300"/>
<dbReference type="InterPro" id="IPR036822">
    <property type="entry name" value="CutC-like_dom_sf"/>
</dbReference>
<proteinExistence type="inferred from homology"/>
<evidence type="ECO:0000313" key="3">
    <source>
        <dbReference type="EMBL" id="QFX92826.1"/>
    </source>
</evidence>
<evidence type="ECO:0000256" key="1">
    <source>
        <dbReference type="ARBA" id="ARBA00007768"/>
    </source>
</evidence>
<gene>
    <name evidence="3" type="ORF">LF543_04300</name>
</gene>
<sequence length="193" mass="21939">MTIIEPMVSKFREVPVELENAKVKIAIEQEMMTPSRGFIAEACKYAHEKKRSLDVLISSNNDTNTFNDSEIKIMEDDLFQCQELGVDGVIIGALDDKHKIDLEAMETLMAAAGGMQLYFSPAFDHIIEKDWTDALNWIDNNNFAGVVASTRLDHLNEKMKNYQNLQLIPFTETKDELEKLQSSIKPTIIINKK</sequence>
<dbReference type="PANTHER" id="PTHR12598">
    <property type="entry name" value="COPPER HOMEOSTASIS PROTEIN CUTC"/>
    <property type="match status" value="1"/>
</dbReference>
<protein>
    <recommendedName>
        <fullName evidence="2">Copper homeostasis protein cutC homolog</fullName>
    </recommendedName>
</protein>
<dbReference type="RefSeq" id="WP_010021185.1">
    <property type="nucleotide sequence ID" value="NZ_AZDS01000001.1"/>
</dbReference>
<evidence type="ECO:0000313" key="4">
    <source>
        <dbReference type="Proteomes" id="UP000327194"/>
    </source>
</evidence>
<evidence type="ECO:0000256" key="2">
    <source>
        <dbReference type="ARBA" id="ARBA00019014"/>
    </source>
</evidence>
<dbReference type="EMBL" id="CP045562">
    <property type="protein sequence ID" value="QFX92826.1"/>
    <property type="molecule type" value="Genomic_DNA"/>
</dbReference>
<dbReference type="InterPro" id="IPR005627">
    <property type="entry name" value="CutC-like"/>
</dbReference>
<accession>A0AAE6P0I0</accession>